<dbReference type="Pfam" id="PF01636">
    <property type="entry name" value="APH"/>
    <property type="match status" value="1"/>
</dbReference>
<organism evidence="2">
    <name type="scientific">marine metagenome</name>
    <dbReference type="NCBI Taxonomy" id="408172"/>
    <lineage>
        <taxon>unclassified sequences</taxon>
        <taxon>metagenomes</taxon>
        <taxon>ecological metagenomes</taxon>
    </lineage>
</organism>
<dbReference type="InterPro" id="IPR011009">
    <property type="entry name" value="Kinase-like_dom_sf"/>
</dbReference>
<name>A0A381RXJ3_9ZZZZ</name>
<gene>
    <name evidence="2" type="ORF">METZ01_LOCUS46497</name>
</gene>
<dbReference type="AlphaFoldDB" id="A0A381RXJ3"/>
<dbReference type="PANTHER" id="PTHR47829:SF1">
    <property type="entry name" value="HAD FAMILY PHOSPHATASE"/>
    <property type="match status" value="1"/>
</dbReference>
<dbReference type="CDD" id="cd05154">
    <property type="entry name" value="ACAD10_11_N-like"/>
    <property type="match status" value="1"/>
</dbReference>
<dbReference type="InterPro" id="IPR002575">
    <property type="entry name" value="Aminoglycoside_PTrfase"/>
</dbReference>
<proteinExistence type="predicted"/>
<dbReference type="InterPro" id="IPR052898">
    <property type="entry name" value="ACAD10-like"/>
</dbReference>
<protein>
    <recommendedName>
        <fullName evidence="1">Aminoglycoside phosphotransferase domain-containing protein</fullName>
    </recommendedName>
</protein>
<evidence type="ECO:0000259" key="1">
    <source>
        <dbReference type="Pfam" id="PF01636"/>
    </source>
</evidence>
<feature type="domain" description="Aminoglycoside phosphotransferase" evidence="1">
    <location>
        <begin position="53"/>
        <end position="286"/>
    </location>
</feature>
<dbReference type="PANTHER" id="PTHR47829">
    <property type="entry name" value="HYDROLASE, PUTATIVE (AFU_ORTHOLOGUE AFUA_1G12880)-RELATED"/>
    <property type="match status" value="1"/>
</dbReference>
<dbReference type="SUPFAM" id="SSF56112">
    <property type="entry name" value="Protein kinase-like (PK-like)"/>
    <property type="match status" value="1"/>
</dbReference>
<dbReference type="Gene3D" id="3.90.1200.10">
    <property type="match status" value="1"/>
</dbReference>
<evidence type="ECO:0000313" key="2">
    <source>
        <dbReference type="EMBL" id="SUZ93643.1"/>
    </source>
</evidence>
<accession>A0A381RXJ3</accession>
<dbReference type="InterPro" id="IPR041726">
    <property type="entry name" value="ACAD10_11_N"/>
</dbReference>
<dbReference type="Gene3D" id="3.30.200.20">
    <property type="entry name" value="Phosphorylase Kinase, domain 1"/>
    <property type="match status" value="1"/>
</dbReference>
<sequence>MAVIPDDVDPFRDVALPELDAVRSGEELDWPSIADYLRRTLPPEIDTRGTFHVLQFPNGSANLTYMIAFGTNELVFRRPPFGVLAPGAHDMGREYKVLSTLWRQFELAPRAYVFCDDHDVAGADFFVMERCRGEVVRGVIPASMRQHPNVGKRIGFALVDAMARFHRLNPSASDLDDLGRAEGFVLRQLRGWKKRWDLVADERYGEQVTDIFDELLATMPDPQRVSLVHNDLKLDNCMFDPADPDRVVAIFDWDMTTLGDPLIDLGTLLNYWPDPDDDSSVVGLAHTGMERMGLPSRREVVKRYGELSGIDVSRADWYAAFARWKTATVVQQLHHRWAVGDSTDERMATVADGIGRLIGGAEMFLSADKND</sequence>
<dbReference type="EMBL" id="UINC01002163">
    <property type="protein sequence ID" value="SUZ93643.1"/>
    <property type="molecule type" value="Genomic_DNA"/>
</dbReference>
<reference evidence="2" key="1">
    <citation type="submission" date="2018-05" db="EMBL/GenBank/DDBJ databases">
        <authorList>
            <person name="Lanie J.A."/>
            <person name="Ng W.-L."/>
            <person name="Kazmierczak K.M."/>
            <person name="Andrzejewski T.M."/>
            <person name="Davidsen T.M."/>
            <person name="Wayne K.J."/>
            <person name="Tettelin H."/>
            <person name="Glass J.I."/>
            <person name="Rusch D."/>
            <person name="Podicherti R."/>
            <person name="Tsui H.-C.T."/>
            <person name="Winkler M.E."/>
        </authorList>
    </citation>
    <scope>NUCLEOTIDE SEQUENCE</scope>
</reference>